<name>A0A318RTH1_WILLI</name>
<evidence type="ECO:0000256" key="2">
    <source>
        <dbReference type="ARBA" id="ARBA00023002"/>
    </source>
</evidence>
<dbReference type="SUPFAM" id="SSF46548">
    <property type="entry name" value="alpha-helical ferredoxin"/>
    <property type="match status" value="1"/>
</dbReference>
<dbReference type="AlphaFoldDB" id="A0A318RTH1"/>
<keyword evidence="3" id="KW-0314">Glutamate biosynthesis</keyword>
<dbReference type="EMBL" id="QJSP01000009">
    <property type="protein sequence ID" value="PYE15874.1"/>
    <property type="molecule type" value="Genomic_DNA"/>
</dbReference>
<evidence type="ECO:0000256" key="3">
    <source>
        <dbReference type="ARBA" id="ARBA00023164"/>
    </source>
</evidence>
<evidence type="ECO:0000256" key="1">
    <source>
        <dbReference type="ARBA" id="ARBA00022605"/>
    </source>
</evidence>
<dbReference type="Proteomes" id="UP000247591">
    <property type="component" value="Unassembled WGS sequence"/>
</dbReference>
<dbReference type="Pfam" id="PF07992">
    <property type="entry name" value="Pyr_redox_2"/>
    <property type="match status" value="1"/>
</dbReference>
<keyword evidence="1" id="KW-0028">Amino-acid biosynthesis</keyword>
<keyword evidence="2" id="KW-0560">Oxidoreductase</keyword>
<sequence length="501" mass="53653">MADPRGFLEVGKAEAVTRPVYERVNDWRDVYADNDPLKENEKVAEQARRCMDCGIPFCHSGTAGCPLGNLIPEWNDLVRRGRWDAASDRLHATNNFPEFTGKICPAPCESACVLSISASTTGGSVTIKRIEKTIAEEAWREGLVGPQTSMTHSGKTVAVVGSGPAGLAAAQQLTRAGHTVTVFERDDRLGGLLRYGIPEYKLQKSDVDRRLGQMRAEGTEFVTGCNVGVDLTVADLRERFDAVVLAVGALAARDNTAVPGRDLNGVHLAMEHLVPANRECEGDGPSPISARGKHVVIIGGGDTGADCLGTAHRQGAASVTQLDYNPELPSDRDDNRSPWPTWPLILRSSSAHAEGGARRYEVAVQRFVGDDDGNVVAMVLAEVTVKRDDDGNRTVVPIGDEFELPCELALFAIGFEGVERTHLLAELELTPNRRGALACGSDWQTDAPGVFVCGDAHRGASLVVWAIAEGRAAARGVDEFLMGESDLPSPVHPAALPLSVR</sequence>
<dbReference type="GO" id="GO:0016639">
    <property type="term" value="F:oxidoreductase activity, acting on the CH-NH2 group of donors, NAD or NADP as acceptor"/>
    <property type="evidence" value="ECO:0007669"/>
    <property type="project" value="InterPro"/>
</dbReference>
<dbReference type="PANTHER" id="PTHR43100:SF1">
    <property type="entry name" value="GLUTAMATE SYNTHASE [NADPH] SMALL CHAIN"/>
    <property type="match status" value="1"/>
</dbReference>
<dbReference type="OrthoDB" id="9803192at2"/>
<organism evidence="7 8">
    <name type="scientific">Williamsia limnetica</name>
    <dbReference type="NCBI Taxonomy" id="882452"/>
    <lineage>
        <taxon>Bacteria</taxon>
        <taxon>Bacillati</taxon>
        <taxon>Actinomycetota</taxon>
        <taxon>Actinomycetes</taxon>
        <taxon>Mycobacteriales</taxon>
        <taxon>Nocardiaceae</taxon>
        <taxon>Williamsia</taxon>
    </lineage>
</organism>
<feature type="domain" description="Dihydroprymidine dehydrogenase" evidence="6">
    <location>
        <begin position="38"/>
        <end position="141"/>
    </location>
</feature>
<reference evidence="7 8" key="1">
    <citation type="submission" date="2018-06" db="EMBL/GenBank/DDBJ databases">
        <title>Genomic Encyclopedia of Type Strains, Phase IV (KMG-IV): sequencing the most valuable type-strain genomes for metagenomic binning, comparative biology and taxonomic classification.</title>
        <authorList>
            <person name="Goeker M."/>
        </authorList>
    </citation>
    <scope>NUCLEOTIDE SEQUENCE [LARGE SCALE GENOMIC DNA]</scope>
    <source>
        <strain evidence="7 8">DSM 45521</strain>
    </source>
</reference>
<dbReference type="PANTHER" id="PTHR43100">
    <property type="entry name" value="GLUTAMATE SYNTHASE [NADPH] SMALL CHAIN"/>
    <property type="match status" value="1"/>
</dbReference>
<dbReference type="InterPro" id="IPR028261">
    <property type="entry name" value="DPD_II"/>
</dbReference>
<dbReference type="PRINTS" id="PR00419">
    <property type="entry name" value="ADXRDTASE"/>
</dbReference>
<protein>
    <submittedName>
        <fullName evidence="7">Glutamate synthase (NADH) small subunit</fullName>
    </submittedName>
</protein>
<evidence type="ECO:0000259" key="5">
    <source>
        <dbReference type="Pfam" id="PF07992"/>
    </source>
</evidence>
<accession>A0A318RTH1</accession>
<dbReference type="NCBIfam" id="TIGR01317">
    <property type="entry name" value="GOGAT_sm_gam"/>
    <property type="match status" value="1"/>
</dbReference>
<dbReference type="Gene3D" id="3.50.50.60">
    <property type="entry name" value="FAD/NAD(P)-binding domain"/>
    <property type="match status" value="2"/>
</dbReference>
<dbReference type="Gene3D" id="1.10.1060.10">
    <property type="entry name" value="Alpha-helical ferredoxin"/>
    <property type="match status" value="1"/>
</dbReference>
<evidence type="ECO:0000256" key="4">
    <source>
        <dbReference type="ARBA" id="ARBA00029440"/>
    </source>
</evidence>
<comment type="pathway">
    <text evidence="4">Amino-acid biosynthesis.</text>
</comment>
<dbReference type="InterPro" id="IPR009051">
    <property type="entry name" value="Helical_ferredxn"/>
</dbReference>
<gene>
    <name evidence="7" type="ORF">DFR67_109102</name>
</gene>
<feature type="domain" description="FAD/NAD(P)-binding" evidence="5">
    <location>
        <begin position="156"/>
        <end position="470"/>
    </location>
</feature>
<evidence type="ECO:0000313" key="8">
    <source>
        <dbReference type="Proteomes" id="UP000247591"/>
    </source>
</evidence>
<comment type="caution">
    <text evidence="7">The sequence shown here is derived from an EMBL/GenBank/DDBJ whole genome shotgun (WGS) entry which is preliminary data.</text>
</comment>
<evidence type="ECO:0000313" key="7">
    <source>
        <dbReference type="EMBL" id="PYE15874.1"/>
    </source>
</evidence>
<dbReference type="InterPro" id="IPR036188">
    <property type="entry name" value="FAD/NAD-bd_sf"/>
</dbReference>
<dbReference type="InterPro" id="IPR006005">
    <property type="entry name" value="Glut_synth_ssu1"/>
</dbReference>
<dbReference type="RefSeq" id="WP_110470519.1">
    <property type="nucleotide sequence ID" value="NZ_QJSP01000009.1"/>
</dbReference>
<evidence type="ECO:0000259" key="6">
    <source>
        <dbReference type="Pfam" id="PF14691"/>
    </source>
</evidence>
<dbReference type="GO" id="GO:0006537">
    <property type="term" value="P:glutamate biosynthetic process"/>
    <property type="evidence" value="ECO:0007669"/>
    <property type="project" value="UniProtKB-KW"/>
</dbReference>
<proteinExistence type="predicted"/>
<dbReference type="InterPro" id="IPR023753">
    <property type="entry name" value="FAD/NAD-binding_dom"/>
</dbReference>
<dbReference type="Pfam" id="PF14691">
    <property type="entry name" value="Fer4_20"/>
    <property type="match status" value="1"/>
</dbReference>
<dbReference type="InterPro" id="IPR051394">
    <property type="entry name" value="Glutamate_Synthase"/>
</dbReference>
<dbReference type="SUPFAM" id="SSF51971">
    <property type="entry name" value="Nucleotide-binding domain"/>
    <property type="match status" value="2"/>
</dbReference>
<keyword evidence="8" id="KW-1185">Reference proteome</keyword>
<dbReference type="GO" id="GO:0051536">
    <property type="term" value="F:iron-sulfur cluster binding"/>
    <property type="evidence" value="ECO:0007669"/>
    <property type="project" value="InterPro"/>
</dbReference>